<dbReference type="InterPro" id="IPR005707">
    <property type="entry name" value="Ribosomal_uS2_euk/arc"/>
</dbReference>
<evidence type="ECO:0000313" key="9">
    <source>
        <dbReference type="Proteomes" id="UP001651158"/>
    </source>
</evidence>
<sequence length="326" mass="36051">MSGGIEALELKEDDIKLMVAAKYVYDRNDEGNHIIHLGKTWEKLLLAARAICAIENPADVVIIGGQPTCQRGALKFAHYTGTTSVPGRFTPGAFTNQIQSGFKEPRLLIVCDPKADHQPVREASAVNIPVIAFCNTDSPLQCVDIAIPCNNDKYSIALMLWMLAREVRRMRGLDPRSQPWEVMMDLFLVREHVDEAPEDAEGEAQEAPFEQGAADAAEAEAAEWDAEASLPVAGMPELGVGGAGGTWTAYDVPLEPFVLLRTIGRYCLKLRSRFVRRCRDTIVVTPCYWRSGRWDWIGCPCRDVADLHSYVGWNLGSQSFTVLDVA</sequence>
<dbReference type="InterPro" id="IPR018130">
    <property type="entry name" value="Ribosomal_uS2_CS"/>
</dbReference>
<protein>
    <recommendedName>
        <fullName evidence="6">Small ribosomal subunit protein uS2</fullName>
    </recommendedName>
</protein>
<keyword evidence="9" id="KW-1185">Reference proteome</keyword>
<dbReference type="CDD" id="cd01425">
    <property type="entry name" value="RPS2"/>
    <property type="match status" value="1"/>
</dbReference>
<dbReference type="HAMAP" id="MF_03015">
    <property type="entry name" value="Ribosomal_S2_euk"/>
    <property type="match status" value="1"/>
</dbReference>
<dbReference type="PRINTS" id="PR00395">
    <property type="entry name" value="RIBOSOMALS2"/>
</dbReference>
<proteinExistence type="inferred from homology"/>
<evidence type="ECO:0000256" key="2">
    <source>
        <dbReference type="ARBA" id="ARBA00006242"/>
    </source>
</evidence>
<accession>A0ABR4QNE3</accession>
<reference evidence="8 9" key="1">
    <citation type="journal article" date="2022" name="Front. Cell. Infect. Microbiol.">
        <title>The Genomes of Two Strains of Taenia crassiceps the Animal Model for the Study of Human Cysticercosis.</title>
        <authorList>
            <person name="Bobes R.J."/>
            <person name="Estrada K."/>
            <person name="Rios-Valencia D.G."/>
            <person name="Calderon-Gallegos A."/>
            <person name="de la Torre P."/>
            <person name="Carrero J.C."/>
            <person name="Sanchez-Flores A."/>
            <person name="Laclette J.P."/>
        </authorList>
    </citation>
    <scope>NUCLEOTIDE SEQUENCE [LARGE SCALE GENOMIC DNA]</scope>
    <source>
        <strain evidence="8">WFUcys</strain>
    </source>
</reference>
<evidence type="ECO:0000256" key="5">
    <source>
        <dbReference type="ARBA" id="ARBA00023274"/>
    </source>
</evidence>
<organism evidence="8 9">
    <name type="scientific">Taenia crassiceps</name>
    <dbReference type="NCBI Taxonomy" id="6207"/>
    <lineage>
        <taxon>Eukaryota</taxon>
        <taxon>Metazoa</taxon>
        <taxon>Spiralia</taxon>
        <taxon>Lophotrochozoa</taxon>
        <taxon>Platyhelminthes</taxon>
        <taxon>Cestoda</taxon>
        <taxon>Eucestoda</taxon>
        <taxon>Cyclophyllidea</taxon>
        <taxon>Taeniidae</taxon>
        <taxon>Taenia</taxon>
    </lineage>
</organism>
<comment type="caution">
    <text evidence="8">The sequence shown here is derived from an EMBL/GenBank/DDBJ whole genome shotgun (WGS) entry which is preliminary data.</text>
</comment>
<keyword evidence="5 6" id="KW-0687">Ribonucleoprotein</keyword>
<dbReference type="InterPro" id="IPR023591">
    <property type="entry name" value="Ribosomal_uS2_flav_dom_sf"/>
</dbReference>
<comment type="subunit">
    <text evidence="6">Component of the small ribosomal subunit. Mature ribosomes consist of a small (40S) and a large (60S) subunit. The 40S subunit contains about 33 different proteins and 1 molecule of RNA (18S). The 60S subunit contains about 49 different proteins and 3 molecules of RNA (28S, 5.8S and 5S). Interacts with ribosomal protein S21.</text>
</comment>
<keyword evidence="3 6" id="KW-0963">Cytoplasm</keyword>
<dbReference type="PROSITE" id="PS00963">
    <property type="entry name" value="RIBOSOMAL_S2_2"/>
    <property type="match status" value="1"/>
</dbReference>
<dbReference type="PANTHER" id="PTHR11489">
    <property type="entry name" value="40S RIBOSOMAL PROTEIN SA"/>
    <property type="match status" value="1"/>
</dbReference>
<gene>
    <name evidence="8" type="ORF">TcWFU_010448</name>
</gene>
<dbReference type="Gene3D" id="3.40.50.10490">
    <property type="entry name" value="Glucose-6-phosphate isomerase like protein, domain 1"/>
    <property type="match status" value="1"/>
</dbReference>
<dbReference type="Pfam" id="PF00318">
    <property type="entry name" value="Ribosomal_S2"/>
    <property type="match status" value="1"/>
</dbReference>
<dbReference type="EMBL" id="JAKROA010000002">
    <property type="protein sequence ID" value="KAL5111062.1"/>
    <property type="molecule type" value="Genomic_DNA"/>
</dbReference>
<evidence type="ECO:0000256" key="6">
    <source>
        <dbReference type="HAMAP-Rule" id="MF_03015"/>
    </source>
</evidence>
<evidence type="ECO:0000256" key="1">
    <source>
        <dbReference type="ARBA" id="ARBA00004496"/>
    </source>
</evidence>
<dbReference type="Proteomes" id="UP001651158">
    <property type="component" value="Unassembled WGS sequence"/>
</dbReference>
<evidence type="ECO:0000313" key="8">
    <source>
        <dbReference type="EMBL" id="KAL5111062.1"/>
    </source>
</evidence>
<comment type="similarity">
    <text evidence="2 6 7">Belongs to the universal ribosomal protein uS2 family.</text>
</comment>
<evidence type="ECO:0000256" key="4">
    <source>
        <dbReference type="ARBA" id="ARBA00022980"/>
    </source>
</evidence>
<dbReference type="InterPro" id="IPR001865">
    <property type="entry name" value="Ribosomal_uS2"/>
</dbReference>
<evidence type="ECO:0000256" key="3">
    <source>
        <dbReference type="ARBA" id="ARBA00022490"/>
    </source>
</evidence>
<dbReference type="InterPro" id="IPR027498">
    <property type="entry name" value="Ribosomal_uS2_euk"/>
</dbReference>
<dbReference type="GO" id="GO:0005840">
    <property type="term" value="C:ribosome"/>
    <property type="evidence" value="ECO:0007669"/>
    <property type="project" value="UniProtKB-KW"/>
</dbReference>
<evidence type="ECO:0000256" key="7">
    <source>
        <dbReference type="RuleBase" id="RU003631"/>
    </source>
</evidence>
<comment type="subcellular location">
    <subcellularLocation>
        <location evidence="1 6">Cytoplasm</location>
    </subcellularLocation>
</comment>
<comment type="function">
    <text evidence="6">Required for the assembly and/or stability of the 40S ribosomal subunit. Required for the processing of the 20S rRNA-precursor to mature 18S rRNA in a late step of the maturation of 40S ribosomal subunits.</text>
</comment>
<dbReference type="SUPFAM" id="SSF52313">
    <property type="entry name" value="Ribosomal protein S2"/>
    <property type="match status" value="1"/>
</dbReference>
<keyword evidence="4 6" id="KW-0689">Ribosomal protein</keyword>
<name>A0ABR4QNE3_9CEST</name>